<evidence type="ECO:0000256" key="2">
    <source>
        <dbReference type="ARBA" id="ARBA00022475"/>
    </source>
</evidence>
<dbReference type="STRING" id="1114924.SAMN05216258_1201"/>
<dbReference type="Proteomes" id="UP000199377">
    <property type="component" value="Unassembled WGS sequence"/>
</dbReference>
<feature type="transmembrane region" description="Helical" evidence="6">
    <location>
        <begin position="70"/>
        <end position="92"/>
    </location>
</feature>
<feature type="transmembrane region" description="Helical" evidence="6">
    <location>
        <begin position="142"/>
        <end position="164"/>
    </location>
</feature>
<keyword evidence="2" id="KW-1003">Cell membrane</keyword>
<keyword evidence="4 6" id="KW-1133">Transmembrane helix</keyword>
<evidence type="ECO:0000256" key="4">
    <source>
        <dbReference type="ARBA" id="ARBA00022989"/>
    </source>
</evidence>
<dbReference type="GO" id="GO:0005886">
    <property type="term" value="C:plasma membrane"/>
    <property type="evidence" value="ECO:0007669"/>
    <property type="project" value="UniProtKB-SubCell"/>
</dbReference>
<evidence type="ECO:0000313" key="8">
    <source>
        <dbReference type="Proteomes" id="UP000199377"/>
    </source>
</evidence>
<dbReference type="RefSeq" id="WP_092866018.1">
    <property type="nucleotide sequence ID" value="NZ_FOQH01000020.1"/>
</dbReference>
<comment type="subcellular location">
    <subcellularLocation>
        <location evidence="1">Cell membrane</location>
        <topology evidence="1">Multi-pass membrane protein</topology>
    </subcellularLocation>
</comment>
<sequence>MESPRLESARKTRFARRVARLRTRFAGEGTGGVLRNMATLALGAGAARALGVAAIPVLTRLYSPEDYGALAAFTALVLMLTPLTTLCYGMAIPLPKRDEMAANLLALTLLVTLAGTLLIALALWAVGPWFLTLISMEPMIPWWGLLPVALLGASLFETLSFWATRARVFRALARAQVIQTVLGVGAQILLGLAGIKPAGLLIGHTLQRGGGSTTLLAPFRGRLRELWPAVTWARMGMLAARHRGYPLYRLPSQFLLAASAQGPLILTSALYAAGETGQLGLALMALAVPMSLFGHTMGRAFYGEIASIGPRRPEQVRALTHAVLKRLALVAAPAAGVLMLFGPELFSLVFGAEWEMAGRLASLLSIYLLFQFLATPVSYILYVFEGQKLLLGLNIQRAVLVAGAFGAAHVLAMPLEDTILLYSVLISAHYAASILITLRKIPSGAPDL</sequence>
<dbReference type="OrthoDB" id="7605542at2"/>
<keyword evidence="8" id="KW-1185">Reference proteome</keyword>
<proteinExistence type="predicted"/>
<dbReference type="Pfam" id="PF13440">
    <property type="entry name" value="Polysacc_synt_3"/>
    <property type="match status" value="1"/>
</dbReference>
<feature type="transmembrane region" description="Helical" evidence="6">
    <location>
        <begin position="323"/>
        <end position="341"/>
    </location>
</feature>
<evidence type="ECO:0000313" key="7">
    <source>
        <dbReference type="EMBL" id="SFJ24018.1"/>
    </source>
</evidence>
<feature type="transmembrane region" description="Helical" evidence="6">
    <location>
        <begin position="279"/>
        <end position="302"/>
    </location>
</feature>
<name>A0A1I3PR20_9RHOB</name>
<feature type="transmembrane region" description="Helical" evidence="6">
    <location>
        <begin position="419"/>
        <end position="438"/>
    </location>
</feature>
<organism evidence="7 8">
    <name type="scientific">Albimonas pacifica</name>
    <dbReference type="NCBI Taxonomy" id="1114924"/>
    <lineage>
        <taxon>Bacteria</taxon>
        <taxon>Pseudomonadati</taxon>
        <taxon>Pseudomonadota</taxon>
        <taxon>Alphaproteobacteria</taxon>
        <taxon>Rhodobacterales</taxon>
        <taxon>Paracoccaceae</taxon>
        <taxon>Albimonas</taxon>
    </lineage>
</organism>
<feature type="transmembrane region" description="Helical" evidence="6">
    <location>
        <begin position="361"/>
        <end position="383"/>
    </location>
</feature>
<reference evidence="7 8" key="1">
    <citation type="submission" date="2016-10" db="EMBL/GenBank/DDBJ databases">
        <authorList>
            <person name="de Groot N.N."/>
        </authorList>
    </citation>
    <scope>NUCLEOTIDE SEQUENCE [LARGE SCALE GENOMIC DNA]</scope>
    <source>
        <strain evidence="7 8">CGMCC 1.11030</strain>
    </source>
</reference>
<gene>
    <name evidence="7" type="ORF">SAMN05216258_1201</name>
</gene>
<dbReference type="EMBL" id="FOQH01000020">
    <property type="protein sequence ID" value="SFJ24018.1"/>
    <property type="molecule type" value="Genomic_DNA"/>
</dbReference>
<evidence type="ECO:0000256" key="3">
    <source>
        <dbReference type="ARBA" id="ARBA00022692"/>
    </source>
</evidence>
<keyword evidence="5 6" id="KW-0472">Membrane</keyword>
<evidence type="ECO:0000256" key="1">
    <source>
        <dbReference type="ARBA" id="ARBA00004651"/>
    </source>
</evidence>
<dbReference type="PANTHER" id="PTHR30250">
    <property type="entry name" value="PST FAMILY PREDICTED COLANIC ACID TRANSPORTER"/>
    <property type="match status" value="1"/>
</dbReference>
<feature type="transmembrane region" description="Helical" evidence="6">
    <location>
        <begin position="38"/>
        <end position="58"/>
    </location>
</feature>
<dbReference type="PANTHER" id="PTHR30250:SF28">
    <property type="entry name" value="POLYSACCHARIDE BIOSYNTHESIS PROTEIN"/>
    <property type="match status" value="1"/>
</dbReference>
<accession>A0A1I3PR20</accession>
<keyword evidence="3 6" id="KW-0812">Transmembrane</keyword>
<dbReference type="AlphaFoldDB" id="A0A1I3PR20"/>
<feature type="transmembrane region" description="Helical" evidence="6">
    <location>
        <begin position="254"/>
        <end position="273"/>
    </location>
</feature>
<dbReference type="InterPro" id="IPR050833">
    <property type="entry name" value="Poly_Biosynth_Transport"/>
</dbReference>
<feature type="transmembrane region" description="Helical" evidence="6">
    <location>
        <begin position="395"/>
        <end position="413"/>
    </location>
</feature>
<protein>
    <submittedName>
        <fullName evidence="7">Membrane protein involved in the export of O-antigen and teichoic acid</fullName>
    </submittedName>
</protein>
<evidence type="ECO:0000256" key="5">
    <source>
        <dbReference type="ARBA" id="ARBA00023136"/>
    </source>
</evidence>
<evidence type="ECO:0000256" key="6">
    <source>
        <dbReference type="SAM" id="Phobius"/>
    </source>
</evidence>
<feature type="transmembrane region" description="Helical" evidence="6">
    <location>
        <begin position="104"/>
        <end position="130"/>
    </location>
</feature>